<dbReference type="SUPFAM" id="SSF143437">
    <property type="entry name" value="THUMP domain-like"/>
    <property type="match status" value="1"/>
</dbReference>
<dbReference type="Pfam" id="PF02926">
    <property type="entry name" value="THUMP"/>
    <property type="match status" value="1"/>
</dbReference>
<evidence type="ECO:0000256" key="2">
    <source>
        <dbReference type="PROSITE-ProRule" id="PRU00529"/>
    </source>
</evidence>
<dbReference type="InterPro" id="IPR004114">
    <property type="entry name" value="THUMP_dom"/>
</dbReference>
<dbReference type="PANTHER" id="PTHR13452:SF10">
    <property type="entry name" value="THUMP DOMAIN-CONTAINING PROTEIN 1"/>
    <property type="match status" value="1"/>
</dbReference>
<dbReference type="FunFam" id="3.30.2300.10:FF:000001">
    <property type="entry name" value="THUMP domain-containing protein 1"/>
    <property type="match status" value="1"/>
</dbReference>
<protein>
    <recommendedName>
        <fullName evidence="3">THUMP domain-containing protein</fullName>
    </recommendedName>
</protein>
<dbReference type="GO" id="GO:0003723">
    <property type="term" value="F:RNA binding"/>
    <property type="evidence" value="ECO:0007669"/>
    <property type="project" value="UniProtKB-UniRule"/>
</dbReference>
<dbReference type="Proteomes" id="UP001152799">
    <property type="component" value="Chromosome 6"/>
</dbReference>
<dbReference type="InterPro" id="IPR040183">
    <property type="entry name" value="THUMPD1-like"/>
</dbReference>
<dbReference type="AlphaFoldDB" id="A0A9N9QR94"/>
<evidence type="ECO:0000313" key="4">
    <source>
        <dbReference type="EMBL" id="CAG9769880.1"/>
    </source>
</evidence>
<dbReference type="OrthoDB" id="367221at2759"/>
<dbReference type="EMBL" id="OU892282">
    <property type="protein sequence ID" value="CAG9769880.1"/>
    <property type="molecule type" value="Genomic_DNA"/>
</dbReference>
<evidence type="ECO:0000259" key="3">
    <source>
        <dbReference type="PROSITE" id="PS51165"/>
    </source>
</evidence>
<proteinExistence type="inferred from homology"/>
<evidence type="ECO:0000313" key="5">
    <source>
        <dbReference type="Proteomes" id="UP001152799"/>
    </source>
</evidence>
<dbReference type="PROSITE" id="PS51165">
    <property type="entry name" value="THUMP"/>
    <property type="match status" value="1"/>
</dbReference>
<reference evidence="4" key="1">
    <citation type="submission" date="2022-01" db="EMBL/GenBank/DDBJ databases">
        <authorList>
            <person name="King R."/>
        </authorList>
    </citation>
    <scope>NUCLEOTIDE SEQUENCE</scope>
</reference>
<dbReference type="Gene3D" id="3.30.2300.10">
    <property type="entry name" value="THUMP superfamily"/>
    <property type="match status" value="1"/>
</dbReference>
<dbReference type="SMART" id="SM00981">
    <property type="entry name" value="THUMP"/>
    <property type="match status" value="1"/>
</dbReference>
<feature type="domain" description="THUMP" evidence="3">
    <location>
        <begin position="123"/>
        <end position="233"/>
    </location>
</feature>
<dbReference type="CDD" id="cd11717">
    <property type="entry name" value="THUMP_THUMPD1_like"/>
    <property type="match status" value="1"/>
</dbReference>
<name>A0A9N9QR94_9CUCU</name>
<organism evidence="4 5">
    <name type="scientific">Ceutorhynchus assimilis</name>
    <name type="common">cabbage seed weevil</name>
    <dbReference type="NCBI Taxonomy" id="467358"/>
    <lineage>
        <taxon>Eukaryota</taxon>
        <taxon>Metazoa</taxon>
        <taxon>Ecdysozoa</taxon>
        <taxon>Arthropoda</taxon>
        <taxon>Hexapoda</taxon>
        <taxon>Insecta</taxon>
        <taxon>Pterygota</taxon>
        <taxon>Neoptera</taxon>
        <taxon>Endopterygota</taxon>
        <taxon>Coleoptera</taxon>
        <taxon>Polyphaga</taxon>
        <taxon>Cucujiformia</taxon>
        <taxon>Curculionidae</taxon>
        <taxon>Ceutorhynchinae</taxon>
        <taxon>Ceutorhynchus</taxon>
    </lineage>
</organism>
<evidence type="ECO:0000256" key="1">
    <source>
        <dbReference type="ARBA" id="ARBA00060731"/>
    </source>
</evidence>
<comment type="similarity">
    <text evidence="1">Belongs to the THUMPD1 family.</text>
</comment>
<gene>
    <name evidence="4" type="ORF">CEUTPL_LOCUS10354</name>
</gene>
<dbReference type="PANTHER" id="PTHR13452">
    <property type="entry name" value="THUMP DOMAIN CONTAINING PROTEIN 1-RELATED"/>
    <property type="match status" value="1"/>
</dbReference>
<sequence length="274" mass="31129">MSKARKPYSSRPYYNKPAPKRSNVEVNLKGFLCSCNNREKDCIRETYNLLNKYADILWPPEPAESTSAEAQGGIEEDLQKELQVLRAATPRRFQVVDSGAKNFLFIKTTVEDPVKLAEAIMSEIFEKKTQETKFLLRLVPVEVTCKAKVKEIEQAFQALCEKYFSTSAKSFSVIFNHRNNDSVSRDEVIKTIADNVLNQGTSNKLVHKVDLKNAEVSIVVEIIRGFAFLAVVPDFYKYKKYNLLAFIEPEAEARAEGDLNTVEETNVENKNDTN</sequence>
<keyword evidence="2" id="KW-0694">RNA-binding</keyword>
<accession>A0A9N9QR94</accession>
<dbReference type="GO" id="GO:0006400">
    <property type="term" value="P:tRNA modification"/>
    <property type="evidence" value="ECO:0007669"/>
    <property type="project" value="InterPro"/>
</dbReference>
<keyword evidence="5" id="KW-1185">Reference proteome</keyword>